<dbReference type="PANTHER" id="PTHR33437:SF2">
    <property type="entry name" value="OS06G0361200 PROTEIN"/>
    <property type="match status" value="1"/>
</dbReference>
<protein>
    <submittedName>
        <fullName evidence="2">Ty3-gypsy retrotransposon protein</fullName>
    </submittedName>
</protein>
<evidence type="ECO:0000313" key="2">
    <source>
        <dbReference type="EMBL" id="TYK25975.1"/>
    </source>
</evidence>
<dbReference type="AlphaFoldDB" id="A0A5D3DR54"/>
<accession>A0A5D3DR54</accession>
<name>A0A5D3DR54_CUCMM</name>
<evidence type="ECO:0000313" key="4">
    <source>
        <dbReference type="Proteomes" id="UP000321947"/>
    </source>
</evidence>
<reference evidence="3 4" key="1">
    <citation type="submission" date="2019-08" db="EMBL/GenBank/DDBJ databases">
        <title>Draft genome sequences of two oriental melons (Cucumis melo L. var makuwa).</title>
        <authorList>
            <person name="Kwon S.-Y."/>
        </authorList>
    </citation>
    <scope>NUCLEOTIDE SEQUENCE [LARGE SCALE GENOMIC DNA]</scope>
    <source>
        <strain evidence="4">cv. Chang Bougi</strain>
        <strain evidence="3">cv. SW 3</strain>
        <tissue evidence="2">Leaf</tissue>
    </source>
</reference>
<dbReference type="OrthoDB" id="1683696at2759"/>
<organism evidence="2 4">
    <name type="scientific">Cucumis melo var. makuwa</name>
    <name type="common">Oriental melon</name>
    <dbReference type="NCBI Taxonomy" id="1194695"/>
    <lineage>
        <taxon>Eukaryota</taxon>
        <taxon>Viridiplantae</taxon>
        <taxon>Streptophyta</taxon>
        <taxon>Embryophyta</taxon>
        <taxon>Tracheophyta</taxon>
        <taxon>Spermatophyta</taxon>
        <taxon>Magnoliopsida</taxon>
        <taxon>eudicotyledons</taxon>
        <taxon>Gunneridae</taxon>
        <taxon>Pentapetalae</taxon>
        <taxon>rosids</taxon>
        <taxon>fabids</taxon>
        <taxon>Cucurbitales</taxon>
        <taxon>Cucurbitaceae</taxon>
        <taxon>Benincaseae</taxon>
        <taxon>Cucumis</taxon>
    </lineage>
</organism>
<dbReference type="EMBL" id="SSTE01018486">
    <property type="protein sequence ID" value="KAA0039108.1"/>
    <property type="molecule type" value="Genomic_DNA"/>
</dbReference>
<dbReference type="EMBL" id="SSTD01003632">
    <property type="protein sequence ID" value="TYK25975.1"/>
    <property type="molecule type" value="Genomic_DNA"/>
</dbReference>
<dbReference type="PANTHER" id="PTHR33437">
    <property type="entry name" value="OS06G0361200 PROTEIN"/>
    <property type="match status" value="1"/>
</dbReference>
<evidence type="ECO:0000313" key="1">
    <source>
        <dbReference type="EMBL" id="KAA0039108.1"/>
    </source>
</evidence>
<dbReference type="Proteomes" id="UP000321947">
    <property type="component" value="Unassembled WGS sequence"/>
</dbReference>
<evidence type="ECO:0000313" key="3">
    <source>
        <dbReference type="Proteomes" id="UP000321393"/>
    </source>
</evidence>
<gene>
    <name evidence="2" type="ORF">E5676_scaffold1441G00360</name>
    <name evidence="1" type="ORF">E6C27_scaffold84G002110</name>
</gene>
<sequence length="92" mass="10567">MITSFIRAQYGGLPQTFFMYSNPYVKRINGLQMPVGYQPLKFQQFDGKDNPKQHIAHFVETCENAGSRGDQLVRQFIRSLKGNAFVVYRFGA</sequence>
<proteinExistence type="predicted"/>
<comment type="caution">
    <text evidence="2">The sequence shown here is derived from an EMBL/GenBank/DDBJ whole genome shotgun (WGS) entry which is preliminary data.</text>
</comment>
<dbReference type="Proteomes" id="UP000321393">
    <property type="component" value="Unassembled WGS sequence"/>
</dbReference>